<dbReference type="EMBL" id="FXBL01000004">
    <property type="protein sequence ID" value="SMH42500.1"/>
    <property type="molecule type" value="Genomic_DNA"/>
</dbReference>
<dbReference type="AlphaFoldDB" id="A0A1X7NX66"/>
<evidence type="ECO:0000256" key="1">
    <source>
        <dbReference type="SAM" id="MobiDB-lite"/>
    </source>
</evidence>
<protein>
    <submittedName>
        <fullName evidence="2">Uncharacterized protein</fullName>
    </submittedName>
</protein>
<evidence type="ECO:0000313" key="3">
    <source>
        <dbReference type="Proteomes" id="UP000193083"/>
    </source>
</evidence>
<feature type="compositionally biased region" description="Low complexity" evidence="1">
    <location>
        <begin position="43"/>
        <end position="54"/>
    </location>
</feature>
<gene>
    <name evidence="2" type="ORF">SAMN02982922_2750</name>
</gene>
<name>A0A1X7NX66_9HYPH</name>
<organism evidence="2 3">
    <name type="scientific">Mesorhizobium australicum</name>
    <dbReference type="NCBI Taxonomy" id="536018"/>
    <lineage>
        <taxon>Bacteria</taxon>
        <taxon>Pseudomonadati</taxon>
        <taxon>Pseudomonadota</taxon>
        <taxon>Alphaproteobacteria</taxon>
        <taxon>Hyphomicrobiales</taxon>
        <taxon>Phyllobacteriaceae</taxon>
        <taxon>Mesorhizobium</taxon>
    </lineage>
</organism>
<dbReference type="Proteomes" id="UP000193083">
    <property type="component" value="Unassembled WGS sequence"/>
</dbReference>
<sequence length="69" mass="7225">MTETRVRKIRPPMPAEGGSYSRQADGALELVERTALPEPGSVAATAAEPLEAAPQDPPAGKSARRVKEG</sequence>
<proteinExistence type="predicted"/>
<feature type="region of interest" description="Disordered" evidence="1">
    <location>
        <begin position="1"/>
        <end position="69"/>
    </location>
</feature>
<accession>A0A1X7NX66</accession>
<evidence type="ECO:0000313" key="2">
    <source>
        <dbReference type="EMBL" id="SMH42500.1"/>
    </source>
</evidence>
<reference evidence="2 3" key="1">
    <citation type="submission" date="2017-04" db="EMBL/GenBank/DDBJ databases">
        <authorList>
            <person name="Afonso C.L."/>
            <person name="Miller P.J."/>
            <person name="Scott M.A."/>
            <person name="Spackman E."/>
            <person name="Goraichik I."/>
            <person name="Dimitrov K.M."/>
            <person name="Suarez D.L."/>
            <person name="Swayne D.E."/>
        </authorList>
    </citation>
    <scope>NUCLEOTIDE SEQUENCE [LARGE SCALE GENOMIC DNA]</scope>
    <source>
        <strain evidence="2 3">B5P</strain>
    </source>
</reference>
<dbReference type="RefSeq" id="WP_085464659.1">
    <property type="nucleotide sequence ID" value="NZ_FXBL01000004.1"/>
</dbReference>
<keyword evidence="3" id="KW-1185">Reference proteome</keyword>